<sequence>MDRAPFPKVLQLCSELSVAGQPRRLIKVSDSETSTTSAGKTSGTTDYFPGQPWLRLQDQQSTITQFLRKDIVTDDLDKLAPHMWLLATQRSDHVSSLTHQQVRGRKIVVTENPGLHLTWIYERVFVKPLPEYLLSHAFWDYYLVGRDSPISASDREAILRAAKGFLRSYAFLIRHKADYLLATHEDNLELVPKSISFSSLVEFLRCFEGISDAEVSPRYMYGDLRLTRVNFWAAVFLRRSRYFKSHGQYGAYFAQYYGPILFVFGGIAIALGAMQVVLAVDPGPASENEWIQFSWMSRGFSVFVLCLVLILTLAMIAELLFLVLREVIYATRHRYQKIKAEYASRNDVEMDLIYT</sequence>
<evidence type="ECO:0000313" key="2">
    <source>
        <dbReference type="Proteomes" id="UP000805649"/>
    </source>
</evidence>
<accession>A0ACC3YLN2</accession>
<gene>
    <name evidence="1" type="ORF">CTRU02_211786</name>
</gene>
<keyword evidence="2" id="KW-1185">Reference proteome</keyword>
<name>A0ACC3YLN2_COLTU</name>
<protein>
    <submittedName>
        <fullName evidence="1">Uncharacterized protein</fullName>
    </submittedName>
</protein>
<organism evidence="1 2">
    <name type="scientific">Colletotrichum truncatum</name>
    <name type="common">Anthracnose fungus</name>
    <name type="synonym">Colletotrichum capsici</name>
    <dbReference type="NCBI Taxonomy" id="5467"/>
    <lineage>
        <taxon>Eukaryota</taxon>
        <taxon>Fungi</taxon>
        <taxon>Dikarya</taxon>
        <taxon>Ascomycota</taxon>
        <taxon>Pezizomycotina</taxon>
        <taxon>Sordariomycetes</taxon>
        <taxon>Hypocreomycetidae</taxon>
        <taxon>Glomerellales</taxon>
        <taxon>Glomerellaceae</taxon>
        <taxon>Colletotrichum</taxon>
        <taxon>Colletotrichum truncatum species complex</taxon>
    </lineage>
</organism>
<dbReference type="EMBL" id="VUJX02000008">
    <property type="protein sequence ID" value="KAL0932823.1"/>
    <property type="molecule type" value="Genomic_DNA"/>
</dbReference>
<dbReference type="Proteomes" id="UP000805649">
    <property type="component" value="Unassembled WGS sequence"/>
</dbReference>
<comment type="caution">
    <text evidence="1">The sequence shown here is derived from an EMBL/GenBank/DDBJ whole genome shotgun (WGS) entry which is preliminary data.</text>
</comment>
<proteinExistence type="predicted"/>
<reference evidence="1 2" key="1">
    <citation type="journal article" date="2020" name="Phytopathology">
        <title>Genome Sequence Resources of Colletotrichum truncatum, C. plurivorum, C. musicola, and C. sojae: Four Species Pathogenic to Soybean (Glycine max).</title>
        <authorList>
            <person name="Rogerio F."/>
            <person name="Boufleur T.R."/>
            <person name="Ciampi-Guillardi M."/>
            <person name="Sukno S.A."/>
            <person name="Thon M.R."/>
            <person name="Massola Junior N.S."/>
            <person name="Baroncelli R."/>
        </authorList>
    </citation>
    <scope>NUCLEOTIDE SEQUENCE [LARGE SCALE GENOMIC DNA]</scope>
    <source>
        <strain evidence="1 2">CMES1059</strain>
    </source>
</reference>
<evidence type="ECO:0000313" key="1">
    <source>
        <dbReference type="EMBL" id="KAL0932823.1"/>
    </source>
</evidence>